<feature type="domain" description="CP-type G" evidence="9">
    <location>
        <begin position="209"/>
        <end position="370"/>
    </location>
</feature>
<comment type="similarity">
    <text evidence="7">Belongs to the TRAFAC class YlqF/YawG GTPase family. NOG2 subfamily.</text>
</comment>
<feature type="compositionally biased region" description="Low complexity" evidence="8">
    <location>
        <begin position="629"/>
        <end position="652"/>
    </location>
</feature>
<feature type="region of interest" description="Disordered" evidence="8">
    <location>
        <begin position="1"/>
        <end position="35"/>
    </location>
</feature>
<dbReference type="FunFam" id="1.10.1580.10:FF:000001">
    <property type="entry name" value="Nucleolar GTP-binding protein 2"/>
    <property type="match status" value="1"/>
</dbReference>
<feature type="region of interest" description="Disordered" evidence="8">
    <location>
        <begin position="582"/>
        <end position="661"/>
    </location>
</feature>
<dbReference type="FunFam" id="3.40.50.300:FF:000559">
    <property type="entry name" value="Nuclear/nucleolar GTPase 2"/>
    <property type="match status" value="1"/>
</dbReference>
<dbReference type="Gene3D" id="1.10.1580.10">
    <property type="match status" value="1"/>
</dbReference>
<dbReference type="PANTHER" id="PTHR11089">
    <property type="entry name" value="GTP-BINDING PROTEIN-RELATED"/>
    <property type="match status" value="1"/>
</dbReference>
<evidence type="ECO:0000256" key="3">
    <source>
        <dbReference type="ARBA" id="ARBA00023134"/>
    </source>
</evidence>
<dbReference type="EMBL" id="HAAD01003906">
    <property type="protein sequence ID" value="CDG70138.1"/>
    <property type="molecule type" value="mRNA"/>
</dbReference>
<dbReference type="InterPro" id="IPR012971">
    <property type="entry name" value="NOG2_N_dom"/>
</dbReference>
<name>T2MD07_HYDVU</name>
<feature type="region of interest" description="Disordered" evidence="8">
    <location>
        <begin position="460"/>
        <end position="490"/>
    </location>
</feature>
<accession>T2MD07</accession>
<dbReference type="CDD" id="cd01858">
    <property type="entry name" value="NGP_1"/>
    <property type="match status" value="1"/>
</dbReference>
<dbReference type="InterPro" id="IPR050755">
    <property type="entry name" value="TRAFAC_YlqF/YawG_RiboMat"/>
</dbReference>
<evidence type="ECO:0000256" key="7">
    <source>
        <dbReference type="RuleBase" id="RU364023"/>
    </source>
</evidence>
<dbReference type="AlphaFoldDB" id="T2MD07"/>
<comment type="subunit">
    <text evidence="6">Interacts with LYAR and RPL23A. Interacts with the nuclear importin-beta receptor and, at a lower extent, with importin-alpha.</text>
</comment>
<comment type="subcellular location">
    <subcellularLocation>
        <location evidence="1 7">Nucleus</location>
        <location evidence="1 7">Nucleolus</location>
    </subcellularLocation>
</comment>
<gene>
    <name evidence="10" type="primary">GNL2</name>
</gene>
<comment type="function">
    <text evidence="5">GTPase that associates with pre-60S ribosomal subunits in the nucleolus and is required for their nuclear export and maturation. May promote cell proliferation possibly by increasing p53/TP53 protein levels, and consequently those of its downstream product CDKN1A/p21, and decreasing RPL23A protein levels.</text>
</comment>
<evidence type="ECO:0000313" key="10">
    <source>
        <dbReference type="EMBL" id="CDG70138.1"/>
    </source>
</evidence>
<feature type="compositionally biased region" description="Basic and acidic residues" evidence="8">
    <location>
        <begin position="471"/>
        <end position="490"/>
    </location>
</feature>
<dbReference type="InterPro" id="IPR023179">
    <property type="entry name" value="GTP-bd_ortho_bundle_sf"/>
</dbReference>
<dbReference type="Pfam" id="PF08153">
    <property type="entry name" value="NGP1NT"/>
    <property type="match status" value="1"/>
</dbReference>
<dbReference type="SUPFAM" id="SSF52540">
    <property type="entry name" value="P-loop containing nucleoside triphosphate hydrolases"/>
    <property type="match status" value="1"/>
</dbReference>
<dbReference type="InterPro" id="IPR024929">
    <property type="entry name" value="GNL2_CP_dom"/>
</dbReference>
<proteinExistence type="evidence at transcript level"/>
<dbReference type="InterPro" id="IPR027417">
    <property type="entry name" value="P-loop_NTPase"/>
</dbReference>
<keyword evidence="4 7" id="KW-0539">Nucleus</keyword>
<dbReference type="InterPro" id="IPR006073">
    <property type="entry name" value="GTP-bd"/>
</dbReference>
<sequence>MGKPMRKHADRNTFNKKMGSSNPDRPKPDVGSRMRSKATINRIKMYKGGKPIRNEQGKIIIAAEYQKKAISGEVARVEPNRKWFGNTKVISQTALQKFQEEMGKAMSNPYKVIMKKTQLPLSLLDDRKKTARVHLLDTDSFDNTFGPKAQRKRPVIVAGDLEGLVALAEESQEKYTSEKDLDLVNVNSFEEKNEIRDRMFSKGQSKRIWNELYKVIDSSDVVIQVLDARDPNGTRSKHIETFLKNEKKHKHLIFILNKCDLVPTWVTRKWVALLSTEYPTLAFHASVNNPFGKGALIQLLRQFGKLHQDKKNISVGFIGYPNVGKSSIINTLKKKKVCKAAPVPGETKVWQYVTLMRRIYLIDCPGVVYPSDDSETDIVLKGVVRVENLKDASDHISEVLHRVKKKYIQKTYQIDEWESAEGFLEALCRKSGRLLKGGEPDINTVAKMILTDYQRGRLPYFVPPPDTEVGEDQKSEDQKPSDKKQTSEQCDKTNAALENVTMDTVTTETAIEKDLEKDLNENCVEPQITSSATHENITQPETKIISHENDIEHHLDELQEQGFKYQITSNNSILCVEALSNDDKEQTNKSKNNKRKKVNIKEPEETKRKKKEPRMTTNKMKTGKHYYESANVKNRNKNKSSNNQNKLQPGIKNKGKGKKVK</sequence>
<dbReference type="GO" id="GO:0005525">
    <property type="term" value="F:GTP binding"/>
    <property type="evidence" value="ECO:0007669"/>
    <property type="project" value="UniProtKB-KW"/>
</dbReference>
<dbReference type="InterPro" id="IPR030378">
    <property type="entry name" value="G_CP_dom"/>
</dbReference>
<evidence type="ECO:0000256" key="2">
    <source>
        <dbReference type="ARBA" id="ARBA00022741"/>
    </source>
</evidence>
<evidence type="ECO:0000259" key="9">
    <source>
        <dbReference type="PROSITE" id="PS51721"/>
    </source>
</evidence>
<dbReference type="PROSITE" id="PS51721">
    <property type="entry name" value="G_CP"/>
    <property type="match status" value="1"/>
</dbReference>
<keyword evidence="2 7" id="KW-0547">Nucleotide-binding</keyword>
<evidence type="ECO:0000256" key="8">
    <source>
        <dbReference type="SAM" id="MobiDB-lite"/>
    </source>
</evidence>
<evidence type="ECO:0000256" key="1">
    <source>
        <dbReference type="ARBA" id="ARBA00004604"/>
    </source>
</evidence>
<dbReference type="OrthoDB" id="444945at2759"/>
<dbReference type="GO" id="GO:0005730">
    <property type="term" value="C:nucleolus"/>
    <property type="evidence" value="ECO:0007669"/>
    <property type="project" value="UniProtKB-SubCell"/>
</dbReference>
<dbReference type="KEGG" id="hmg:100211559"/>
<dbReference type="Gene3D" id="3.40.50.300">
    <property type="entry name" value="P-loop containing nucleotide triphosphate hydrolases"/>
    <property type="match status" value="1"/>
</dbReference>
<evidence type="ECO:0000256" key="4">
    <source>
        <dbReference type="ARBA" id="ARBA00023242"/>
    </source>
</evidence>
<dbReference type="PRINTS" id="PR00326">
    <property type="entry name" value="GTP1OBG"/>
</dbReference>
<evidence type="ECO:0000256" key="6">
    <source>
        <dbReference type="ARBA" id="ARBA00065814"/>
    </source>
</evidence>
<protein>
    <recommendedName>
        <fullName evidence="7">Nucleolar GTP-binding protein 2</fullName>
    </recommendedName>
</protein>
<reference evidence="10" key="1">
    <citation type="journal article" date="2013" name="Genome Biol. Evol.">
        <title>Punctuated emergences of genetic and phenotypic innovations in eumetazoan, bilaterian, euteleostome, and hominidae ancestors.</title>
        <authorList>
            <person name="Wenger Y."/>
            <person name="Galliot B."/>
        </authorList>
    </citation>
    <scope>NUCLEOTIDE SEQUENCE</scope>
    <source>
        <tissue evidence="10">Whole animals</tissue>
    </source>
</reference>
<organism evidence="10">
    <name type="scientific">Hydra vulgaris</name>
    <name type="common">Hydra</name>
    <name type="synonym">Hydra attenuata</name>
    <dbReference type="NCBI Taxonomy" id="6087"/>
    <lineage>
        <taxon>Eukaryota</taxon>
        <taxon>Metazoa</taxon>
        <taxon>Cnidaria</taxon>
        <taxon>Hydrozoa</taxon>
        <taxon>Hydroidolina</taxon>
        <taxon>Anthoathecata</taxon>
        <taxon>Aplanulata</taxon>
        <taxon>Hydridae</taxon>
        <taxon>Hydra</taxon>
    </lineage>
</organism>
<dbReference type="Pfam" id="PF01926">
    <property type="entry name" value="MMR_HSR1"/>
    <property type="match status" value="1"/>
</dbReference>
<dbReference type="PANTHER" id="PTHR11089:SF9">
    <property type="entry name" value="NUCLEOLAR GTP-BINDING PROTEIN 2"/>
    <property type="match status" value="1"/>
</dbReference>
<evidence type="ECO:0000256" key="5">
    <source>
        <dbReference type="ARBA" id="ARBA00054763"/>
    </source>
</evidence>
<keyword evidence="3 7" id="KW-0342">GTP-binding</keyword>
<dbReference type="OMA" id="RTQGFNH"/>